<dbReference type="STRING" id="450851.PHZ_c2850"/>
<proteinExistence type="predicted"/>
<gene>
    <name evidence="6" type="ordered locus">PHZ_c2850</name>
</gene>
<evidence type="ECO:0000256" key="3">
    <source>
        <dbReference type="ARBA" id="ARBA00022989"/>
    </source>
</evidence>
<evidence type="ECO:0000256" key="4">
    <source>
        <dbReference type="ARBA" id="ARBA00023136"/>
    </source>
</evidence>
<dbReference type="AlphaFoldDB" id="B4R8E1"/>
<feature type="transmembrane region" description="Helical" evidence="5">
    <location>
        <begin position="93"/>
        <end position="117"/>
    </location>
</feature>
<protein>
    <recommendedName>
        <fullName evidence="8">DUF4870 domain-containing protein</fullName>
    </recommendedName>
</protein>
<evidence type="ECO:0000256" key="5">
    <source>
        <dbReference type="SAM" id="Phobius"/>
    </source>
</evidence>
<evidence type="ECO:0000313" key="6">
    <source>
        <dbReference type="EMBL" id="ACG79259.1"/>
    </source>
</evidence>
<sequence>MTEGLDYGTTEDRTMPAVAYGLYLLAFATGVTAIIGLIIAYAQRDGAGPRMRTHYTFLIRTFWIGIAWCVIGALLFVVGVPLSFVLIGLPLVFVGWAIFALLGVWYAIRCVVGVIYLSRGEAYPRPYTWLA</sequence>
<evidence type="ECO:0000313" key="7">
    <source>
        <dbReference type="Proteomes" id="UP000001868"/>
    </source>
</evidence>
<dbReference type="EMBL" id="CP000747">
    <property type="protein sequence ID" value="ACG79259.1"/>
    <property type="molecule type" value="Genomic_DNA"/>
</dbReference>
<dbReference type="Proteomes" id="UP000001868">
    <property type="component" value="Chromosome"/>
</dbReference>
<dbReference type="HOGENOM" id="CLU_129294_2_0_5"/>
<feature type="transmembrane region" description="Helical" evidence="5">
    <location>
        <begin position="62"/>
        <end position="87"/>
    </location>
</feature>
<name>B4R8E1_PHEZH</name>
<dbReference type="eggNOG" id="COG3671">
    <property type="taxonomic scope" value="Bacteria"/>
</dbReference>
<reference evidence="6 7" key="1">
    <citation type="journal article" date="2008" name="BMC Genomics">
        <title>Complete genome of Phenylobacterium zucineum - a novel facultative intracellular bacterium isolated from human erythroleukemia cell line K562.</title>
        <authorList>
            <person name="Luo Y."/>
            <person name="Xu X."/>
            <person name="Ding Z."/>
            <person name="Liu Z."/>
            <person name="Zhang B."/>
            <person name="Yan Z."/>
            <person name="Sun J."/>
            <person name="Hu S."/>
            <person name="Hu X."/>
        </authorList>
    </citation>
    <scope>NUCLEOTIDE SEQUENCE [LARGE SCALE GENOMIC DNA]</scope>
    <source>
        <strain evidence="6 7">HLK1</strain>
    </source>
</reference>
<dbReference type="RefSeq" id="WP_012523397.1">
    <property type="nucleotide sequence ID" value="NC_011144.1"/>
</dbReference>
<comment type="subcellular location">
    <subcellularLocation>
        <location evidence="1">Membrane</location>
        <topology evidence="1">Multi-pass membrane protein</topology>
    </subcellularLocation>
</comment>
<dbReference type="OrthoDB" id="5405464at2"/>
<dbReference type="Pfam" id="PF09685">
    <property type="entry name" value="MamF_MmsF"/>
    <property type="match status" value="1"/>
</dbReference>
<feature type="transmembrane region" description="Helical" evidence="5">
    <location>
        <begin position="20"/>
        <end position="42"/>
    </location>
</feature>
<evidence type="ECO:0000256" key="2">
    <source>
        <dbReference type="ARBA" id="ARBA00022692"/>
    </source>
</evidence>
<organism evidence="6 7">
    <name type="scientific">Phenylobacterium zucineum (strain HLK1)</name>
    <dbReference type="NCBI Taxonomy" id="450851"/>
    <lineage>
        <taxon>Bacteria</taxon>
        <taxon>Pseudomonadati</taxon>
        <taxon>Pseudomonadota</taxon>
        <taxon>Alphaproteobacteria</taxon>
        <taxon>Caulobacterales</taxon>
        <taxon>Caulobacteraceae</taxon>
        <taxon>Phenylobacterium</taxon>
    </lineage>
</organism>
<evidence type="ECO:0000256" key="1">
    <source>
        <dbReference type="ARBA" id="ARBA00004141"/>
    </source>
</evidence>
<keyword evidence="2 5" id="KW-0812">Transmembrane</keyword>
<keyword evidence="3 5" id="KW-1133">Transmembrane helix</keyword>
<accession>B4R8E1</accession>
<dbReference type="KEGG" id="pzu:PHZ_c2850"/>
<dbReference type="InterPro" id="IPR019109">
    <property type="entry name" value="MamF_MmsF"/>
</dbReference>
<keyword evidence="7" id="KW-1185">Reference proteome</keyword>
<keyword evidence="4 5" id="KW-0472">Membrane</keyword>
<evidence type="ECO:0008006" key="8">
    <source>
        <dbReference type="Google" id="ProtNLM"/>
    </source>
</evidence>